<dbReference type="AlphaFoldDB" id="A0A814QS01"/>
<evidence type="ECO:0000259" key="12">
    <source>
        <dbReference type="PROSITE" id="PS51873"/>
    </source>
</evidence>
<keyword evidence="15" id="KW-1185">Reference proteome</keyword>
<gene>
    <name evidence="13" type="ORF">GPM918_LOCUS19812</name>
    <name evidence="14" type="ORF">SRO942_LOCUS19808</name>
</gene>
<keyword evidence="5" id="KW-0479">Metal-binding</keyword>
<comment type="caution">
    <text evidence="13">The sequence shown here is derived from an EMBL/GenBank/DDBJ whole genome shotgun (WGS) entry which is preliminary data.</text>
</comment>
<dbReference type="Pfam" id="PF00097">
    <property type="entry name" value="zf-C3HC4"/>
    <property type="match status" value="1"/>
</dbReference>
<keyword evidence="9" id="KW-0862">Zinc</keyword>
<comment type="similarity">
    <text evidence="2">Belongs to the RBR family. Ariadne subfamily.</text>
</comment>
<evidence type="ECO:0000256" key="4">
    <source>
        <dbReference type="ARBA" id="ARBA00022679"/>
    </source>
</evidence>
<dbReference type="PROSITE" id="PS50089">
    <property type="entry name" value="ZF_RING_2"/>
    <property type="match status" value="1"/>
</dbReference>
<evidence type="ECO:0000313" key="13">
    <source>
        <dbReference type="EMBL" id="CAF1123524.1"/>
    </source>
</evidence>
<keyword evidence="6" id="KW-0677">Repeat</keyword>
<keyword evidence="8" id="KW-0833">Ubl conjugation pathway</keyword>
<proteinExistence type="inferred from homology"/>
<dbReference type="InterPro" id="IPR044066">
    <property type="entry name" value="TRIAD_supradom"/>
</dbReference>
<comment type="catalytic activity">
    <reaction evidence="1">
        <text>[E2 ubiquitin-conjugating enzyme]-S-ubiquitinyl-L-cysteine + [acceptor protein]-L-lysine = [E2 ubiquitin-conjugating enzyme]-L-cysteine + [acceptor protein]-N(6)-ubiquitinyl-L-lysine.</text>
        <dbReference type="EC" id="2.3.2.31"/>
    </reaction>
</comment>
<sequence>MSTSENDDGDDDCYYEMEPLPQIQNSKLLTTTEILDTCEPSTPDDLDENFYQIDDSPPLENTCHHYIDEPFTPSIETVAIPNFHYSVLSQDEYIELMMNYVQEVKDILKLSSPIVKLLLHYFKWNKQKLMENFYDNENHDDLFLQAKIVNPFSIPPSEIEQNEIICSICCSDEQKDMYSLDCKHVFCKDCWKHYLINQIVNEGLGQTISCPETNCDVLVDDETVSKFIADNDFVKHLYKRIIINSYVANNPRARWCPGKNCGCIINATSLTSAYNYAQFIICSNCDMSFCFQCAHPWHDPIKCVFVLKWNKKLVDDSETIIWMKANTKCCPKCRVTIEKNGGCNHMSCKHCNYEFCWLCSGMWSKHNECNRFNPNAVSEEMQAIYAASLSRYLHYNDRYHNHEHSLELETKQYERTKQQVEKNERQISTNDFRIIKDAFEVLLKCRQVLMYTYPFAFYLDRNNQAFVFEQNQADLERSCEELSELLEQDLSKETIFKEIKLKIFEKYRYCDKRKNVLLTHVKEGYLNNYWKYLEDI</sequence>
<dbReference type="InterPro" id="IPR013083">
    <property type="entry name" value="Znf_RING/FYVE/PHD"/>
</dbReference>
<dbReference type="Pfam" id="PF22191">
    <property type="entry name" value="IBR_1"/>
    <property type="match status" value="1"/>
</dbReference>
<keyword evidence="4" id="KW-0808">Transferase</keyword>
<dbReference type="InterPro" id="IPR018957">
    <property type="entry name" value="Znf_C3HC4_RING-type"/>
</dbReference>
<dbReference type="PROSITE" id="PS51873">
    <property type="entry name" value="TRIAD"/>
    <property type="match status" value="1"/>
</dbReference>
<dbReference type="GO" id="GO:0061630">
    <property type="term" value="F:ubiquitin protein ligase activity"/>
    <property type="evidence" value="ECO:0007669"/>
    <property type="project" value="UniProtKB-EC"/>
</dbReference>
<dbReference type="Gene3D" id="1.20.120.1750">
    <property type="match status" value="1"/>
</dbReference>
<dbReference type="Proteomes" id="UP000663829">
    <property type="component" value="Unassembled WGS sequence"/>
</dbReference>
<dbReference type="Proteomes" id="UP000681722">
    <property type="component" value="Unassembled WGS sequence"/>
</dbReference>
<dbReference type="EMBL" id="CAJOBC010006100">
    <property type="protein sequence ID" value="CAF3886986.1"/>
    <property type="molecule type" value="Genomic_DNA"/>
</dbReference>
<evidence type="ECO:0000256" key="6">
    <source>
        <dbReference type="ARBA" id="ARBA00022737"/>
    </source>
</evidence>
<dbReference type="PANTHER" id="PTHR11685">
    <property type="entry name" value="RBR FAMILY RING FINGER AND IBR DOMAIN-CONTAINING"/>
    <property type="match status" value="1"/>
</dbReference>
<accession>A0A814QS01</accession>
<dbReference type="InterPro" id="IPR002867">
    <property type="entry name" value="IBR_dom"/>
</dbReference>
<dbReference type="EMBL" id="CAJNOQ010006100">
    <property type="protein sequence ID" value="CAF1123524.1"/>
    <property type="molecule type" value="Genomic_DNA"/>
</dbReference>
<name>A0A814QS01_9BILA</name>
<dbReference type="InterPro" id="IPR031127">
    <property type="entry name" value="E3_UB_ligase_RBR"/>
</dbReference>
<dbReference type="InterPro" id="IPR001841">
    <property type="entry name" value="Znf_RING"/>
</dbReference>
<evidence type="ECO:0000256" key="2">
    <source>
        <dbReference type="ARBA" id="ARBA00005884"/>
    </source>
</evidence>
<dbReference type="Gene3D" id="3.30.40.10">
    <property type="entry name" value="Zinc/RING finger domain, C3HC4 (zinc finger)"/>
    <property type="match status" value="1"/>
</dbReference>
<dbReference type="FunFam" id="1.20.120.1750:FF:000002">
    <property type="entry name" value="RBR-type E3 ubiquitin transferase"/>
    <property type="match status" value="1"/>
</dbReference>
<dbReference type="Pfam" id="PF21235">
    <property type="entry name" value="UBA_ARI1"/>
    <property type="match status" value="1"/>
</dbReference>
<evidence type="ECO:0000313" key="14">
    <source>
        <dbReference type="EMBL" id="CAF3886986.1"/>
    </source>
</evidence>
<dbReference type="Pfam" id="PF19422">
    <property type="entry name" value="Ariadne"/>
    <property type="match status" value="1"/>
</dbReference>
<organism evidence="13 15">
    <name type="scientific">Didymodactylos carnosus</name>
    <dbReference type="NCBI Taxonomy" id="1234261"/>
    <lineage>
        <taxon>Eukaryota</taxon>
        <taxon>Metazoa</taxon>
        <taxon>Spiralia</taxon>
        <taxon>Gnathifera</taxon>
        <taxon>Rotifera</taxon>
        <taxon>Eurotatoria</taxon>
        <taxon>Bdelloidea</taxon>
        <taxon>Philodinida</taxon>
        <taxon>Philodinidae</taxon>
        <taxon>Didymodactylos</taxon>
    </lineage>
</organism>
<dbReference type="GO" id="GO:0008270">
    <property type="term" value="F:zinc ion binding"/>
    <property type="evidence" value="ECO:0007669"/>
    <property type="project" value="UniProtKB-KW"/>
</dbReference>
<evidence type="ECO:0000256" key="10">
    <source>
        <dbReference type="PROSITE-ProRule" id="PRU00175"/>
    </source>
</evidence>
<dbReference type="FunFam" id="3.30.40.10:FF:000019">
    <property type="entry name" value="RBR-type E3 ubiquitin transferase"/>
    <property type="match status" value="1"/>
</dbReference>
<dbReference type="OrthoDB" id="10009520at2759"/>
<reference evidence="13" key="1">
    <citation type="submission" date="2021-02" db="EMBL/GenBank/DDBJ databases">
        <authorList>
            <person name="Nowell W R."/>
        </authorList>
    </citation>
    <scope>NUCLEOTIDE SEQUENCE</scope>
</reference>
<dbReference type="EC" id="2.3.2.31" evidence="3"/>
<dbReference type="InterPro" id="IPR048962">
    <property type="entry name" value="ARIH1-like_UBL"/>
</dbReference>
<feature type="domain" description="RING-type" evidence="12">
    <location>
        <begin position="162"/>
        <end position="373"/>
    </location>
</feature>
<evidence type="ECO:0000256" key="5">
    <source>
        <dbReference type="ARBA" id="ARBA00022723"/>
    </source>
</evidence>
<feature type="domain" description="RING-type" evidence="11">
    <location>
        <begin position="166"/>
        <end position="211"/>
    </location>
</feature>
<evidence type="ECO:0000259" key="11">
    <source>
        <dbReference type="PROSITE" id="PS50089"/>
    </source>
</evidence>
<evidence type="ECO:0000256" key="3">
    <source>
        <dbReference type="ARBA" id="ARBA00012251"/>
    </source>
</evidence>
<dbReference type="Pfam" id="PF01485">
    <property type="entry name" value="IBR"/>
    <property type="match status" value="1"/>
</dbReference>
<dbReference type="InterPro" id="IPR045840">
    <property type="entry name" value="Ariadne"/>
</dbReference>
<dbReference type="SMART" id="SM00647">
    <property type="entry name" value="IBR"/>
    <property type="match status" value="2"/>
</dbReference>
<dbReference type="SUPFAM" id="SSF57850">
    <property type="entry name" value="RING/U-box"/>
    <property type="match status" value="3"/>
</dbReference>
<protein>
    <recommendedName>
        <fullName evidence="3">RBR-type E3 ubiquitin transferase</fullName>
        <ecNumber evidence="3">2.3.2.31</ecNumber>
    </recommendedName>
</protein>
<evidence type="ECO:0000256" key="8">
    <source>
        <dbReference type="ARBA" id="ARBA00022786"/>
    </source>
</evidence>
<evidence type="ECO:0000256" key="9">
    <source>
        <dbReference type="ARBA" id="ARBA00022833"/>
    </source>
</evidence>
<dbReference type="GO" id="GO:0016567">
    <property type="term" value="P:protein ubiquitination"/>
    <property type="evidence" value="ECO:0007669"/>
    <property type="project" value="InterPro"/>
</dbReference>
<keyword evidence="7 10" id="KW-0863">Zinc-finger</keyword>
<evidence type="ECO:0000256" key="7">
    <source>
        <dbReference type="ARBA" id="ARBA00022771"/>
    </source>
</evidence>
<evidence type="ECO:0000313" key="15">
    <source>
        <dbReference type="Proteomes" id="UP000663829"/>
    </source>
</evidence>
<evidence type="ECO:0000256" key="1">
    <source>
        <dbReference type="ARBA" id="ARBA00001798"/>
    </source>
</evidence>